<sequence>MSKLMRLEPYVEFAKKALMREATYRFDVFTTVASFAVRIYLLKMVWTALYARNAAPSELSLQAIITYSTVALLMGIVMDIDQTRALHDKLHDGSIATDFMKPIVVSLYFFADGTGEVLFHAVLLIPSLLIAVLLVHIVVPGPLALGAFFLSFGLGYLVGLFINFILNCTAFWTLEIHAVQLIVTWLTDLLGGELIPLVLFPAFLQPFAYALPFAAMFSTPLLIFVGQIPPERYAEAIGTQALWVVVLAGISAVMWRAGARRVVVQGG</sequence>
<feature type="transmembrane region" description="Helical" evidence="1">
    <location>
        <begin position="24"/>
        <end position="41"/>
    </location>
</feature>
<dbReference type="Proteomes" id="UP001317532">
    <property type="component" value="Chromosome"/>
</dbReference>
<evidence type="ECO:0000256" key="1">
    <source>
        <dbReference type="SAM" id="Phobius"/>
    </source>
</evidence>
<dbReference type="EMBL" id="AP025523">
    <property type="protein sequence ID" value="BDE05442.1"/>
    <property type="molecule type" value="Genomic_DNA"/>
</dbReference>
<feature type="transmembrane region" description="Helical" evidence="1">
    <location>
        <begin position="240"/>
        <end position="258"/>
    </location>
</feature>
<keyword evidence="1" id="KW-0812">Transmembrane</keyword>
<name>A0AAN2C9B8_UNVUL</name>
<dbReference type="PANTHER" id="PTHR36832">
    <property type="entry name" value="SLR1174 PROTEIN-RELATED"/>
    <property type="match status" value="1"/>
</dbReference>
<dbReference type="Pfam" id="PF06182">
    <property type="entry name" value="ABC2_membrane_6"/>
    <property type="match status" value="1"/>
</dbReference>
<keyword evidence="1" id="KW-0472">Membrane</keyword>
<keyword evidence="3" id="KW-1185">Reference proteome</keyword>
<evidence type="ECO:0000313" key="2">
    <source>
        <dbReference type="EMBL" id="BDE05442.1"/>
    </source>
</evidence>
<protein>
    <submittedName>
        <fullName evidence="2">ABC transporter permease</fullName>
    </submittedName>
</protein>
<reference evidence="2 3" key="1">
    <citation type="journal article" date="2022" name="ISME Commun">
        <title>Vulcanimicrobium alpinus gen. nov. sp. nov., the first cultivated representative of the candidate phylum 'Eremiobacterota', is a metabolically versatile aerobic anoxygenic phototroph.</title>
        <authorList>
            <person name="Yabe S."/>
            <person name="Muto K."/>
            <person name="Abe K."/>
            <person name="Yokota A."/>
            <person name="Staudigel H."/>
            <person name="Tebo B.M."/>
        </authorList>
    </citation>
    <scope>NUCLEOTIDE SEQUENCE [LARGE SCALE GENOMIC DNA]</scope>
    <source>
        <strain evidence="2 3">WC8-2</strain>
    </source>
</reference>
<feature type="transmembrane region" description="Helical" evidence="1">
    <location>
        <begin position="117"/>
        <end position="139"/>
    </location>
</feature>
<feature type="transmembrane region" description="Helical" evidence="1">
    <location>
        <begin position="178"/>
        <end position="200"/>
    </location>
</feature>
<accession>A0AAN2C9B8</accession>
<keyword evidence="1" id="KW-1133">Transmembrane helix</keyword>
<dbReference type="AlphaFoldDB" id="A0AAN2C9B8"/>
<dbReference type="RefSeq" id="WP_317996480.1">
    <property type="nucleotide sequence ID" value="NZ_AP025523.1"/>
</dbReference>
<evidence type="ECO:0000313" key="3">
    <source>
        <dbReference type="Proteomes" id="UP001317532"/>
    </source>
</evidence>
<dbReference type="KEGG" id="vab:WPS_07180"/>
<feature type="transmembrane region" description="Helical" evidence="1">
    <location>
        <begin position="146"/>
        <end position="166"/>
    </location>
</feature>
<proteinExistence type="predicted"/>
<dbReference type="PANTHER" id="PTHR36832:SF1">
    <property type="entry name" value="SLR1174 PROTEIN"/>
    <property type="match status" value="1"/>
</dbReference>
<gene>
    <name evidence="2" type="ORF">WPS_07180</name>
</gene>
<feature type="transmembrane region" description="Helical" evidence="1">
    <location>
        <begin position="61"/>
        <end position="78"/>
    </location>
</feature>
<organism evidence="2 3">
    <name type="scientific">Vulcanimicrobium alpinum</name>
    <dbReference type="NCBI Taxonomy" id="3016050"/>
    <lineage>
        <taxon>Bacteria</taxon>
        <taxon>Bacillati</taxon>
        <taxon>Vulcanimicrobiota</taxon>
        <taxon>Vulcanimicrobiia</taxon>
        <taxon>Vulcanimicrobiales</taxon>
        <taxon>Vulcanimicrobiaceae</taxon>
        <taxon>Vulcanimicrobium</taxon>
    </lineage>
</organism>
<dbReference type="InterPro" id="IPR010390">
    <property type="entry name" value="ABC-2_transporter-like"/>
</dbReference>
<feature type="transmembrane region" description="Helical" evidence="1">
    <location>
        <begin position="207"/>
        <end position="228"/>
    </location>
</feature>